<gene>
    <name evidence="1" type="ORF">UAO_02320</name>
</gene>
<proteinExistence type="predicted"/>
<dbReference type="EMBL" id="AJAN01000028">
    <property type="protein sequence ID" value="EOH87609.1"/>
    <property type="molecule type" value="Genomic_DNA"/>
</dbReference>
<organism evidence="1 2">
    <name type="scientific">Enterococcus villorum ATCC 700913</name>
    <dbReference type="NCBI Taxonomy" id="1158604"/>
    <lineage>
        <taxon>Bacteria</taxon>
        <taxon>Bacillati</taxon>
        <taxon>Bacillota</taxon>
        <taxon>Bacilli</taxon>
        <taxon>Lactobacillales</taxon>
        <taxon>Enterococcaceae</taxon>
        <taxon>Enterococcus</taxon>
    </lineage>
</organism>
<keyword evidence="2" id="KW-1185">Reference proteome</keyword>
<evidence type="ECO:0000313" key="2">
    <source>
        <dbReference type="Proteomes" id="UP000013866"/>
    </source>
</evidence>
<protein>
    <submittedName>
        <fullName evidence="1">Phage portal protein</fullName>
    </submittedName>
</protein>
<name>A0ABP2UPF6_9ENTE</name>
<reference evidence="1 2" key="1">
    <citation type="submission" date="2013-02" db="EMBL/GenBank/DDBJ databases">
        <title>The Genome Sequence of Enterococcus villorum ATCC_700913.</title>
        <authorList>
            <consortium name="The Broad Institute Genome Sequencing Platform"/>
            <consortium name="The Broad Institute Genome Sequencing Center for Infectious Disease"/>
            <person name="Earl A.M."/>
            <person name="Gilmore M.S."/>
            <person name="Lebreton F."/>
            <person name="Walker B."/>
            <person name="Young S.K."/>
            <person name="Zeng Q."/>
            <person name="Gargeya S."/>
            <person name="Fitzgerald M."/>
            <person name="Haas B."/>
            <person name="Abouelleil A."/>
            <person name="Alvarado L."/>
            <person name="Arachchi H.M."/>
            <person name="Berlin A.M."/>
            <person name="Chapman S.B."/>
            <person name="Dewar J."/>
            <person name="Goldberg J."/>
            <person name="Griggs A."/>
            <person name="Gujja S."/>
            <person name="Hansen M."/>
            <person name="Howarth C."/>
            <person name="Imamovic A."/>
            <person name="Larimer J."/>
            <person name="McCowan C."/>
            <person name="Murphy C."/>
            <person name="Neiman D."/>
            <person name="Pearson M."/>
            <person name="Priest M."/>
            <person name="Roberts A."/>
            <person name="Saif S."/>
            <person name="Shea T."/>
            <person name="Sisk P."/>
            <person name="Sykes S."/>
            <person name="Wortman J."/>
            <person name="Nusbaum C."/>
            <person name="Birren B."/>
        </authorList>
    </citation>
    <scope>NUCLEOTIDE SEQUENCE [LARGE SCALE GENOMIC DNA]</scope>
    <source>
        <strain evidence="1 2">ATCC 700913</strain>
    </source>
</reference>
<accession>A0ABP2UPF6</accession>
<comment type="caution">
    <text evidence="1">The sequence shown here is derived from an EMBL/GenBank/DDBJ whole genome shotgun (WGS) entry which is preliminary data.</text>
</comment>
<dbReference type="Pfam" id="PF04860">
    <property type="entry name" value="Phage_portal"/>
    <property type="match status" value="1"/>
</dbReference>
<dbReference type="InterPro" id="IPR006944">
    <property type="entry name" value="Phage/GTA_portal"/>
</dbReference>
<sequence>MKIRDRISNAVYSFMEKRGYIEDIFGQTTRYTQRYVTDNSIMESSDVYELVQDISNQVALATPIVIGPDGNEVKNHFLLKILQSPNDYLTGFEFSKLETNTLLINGETFPLTDRDQLHLAYGVTTKINERLQEEFEMNGQKIPSQMIRHIKNIGTDSLKGAGIIDLARSTLEGVLSAEKVLTDKYTKGGLLAFMLKLDAHINPNNSAQTKIVKAILDQLEGTQDDSNHSVKMIPLGKGYSIDTLKSPVDDDAILNYLGVYKKDLGKFLGINVDTYQSLIKTDIEKAMMYLHNKAIKPILKNKSEHYTALFFYA</sequence>
<evidence type="ECO:0000313" key="1">
    <source>
        <dbReference type="EMBL" id="EOH87609.1"/>
    </source>
</evidence>
<dbReference type="Proteomes" id="UP000013866">
    <property type="component" value="Unassembled WGS sequence"/>
</dbReference>